<keyword evidence="2" id="KW-1185">Reference proteome</keyword>
<reference evidence="3" key="1">
    <citation type="submission" date="2016-11" db="UniProtKB">
        <authorList>
            <consortium name="WormBaseParasite"/>
        </authorList>
    </citation>
    <scope>IDENTIFICATION</scope>
</reference>
<dbReference type="Proteomes" id="UP000095287">
    <property type="component" value="Unplaced"/>
</dbReference>
<dbReference type="AlphaFoldDB" id="A0A1I7YJ67"/>
<feature type="region of interest" description="Disordered" evidence="1">
    <location>
        <begin position="1"/>
        <end position="66"/>
    </location>
</feature>
<feature type="compositionally biased region" description="Polar residues" evidence="1">
    <location>
        <begin position="103"/>
        <end position="113"/>
    </location>
</feature>
<evidence type="ECO:0000313" key="2">
    <source>
        <dbReference type="Proteomes" id="UP000095287"/>
    </source>
</evidence>
<feature type="compositionally biased region" description="Basic and acidic residues" evidence="1">
    <location>
        <begin position="1"/>
        <end position="10"/>
    </location>
</feature>
<name>A0A1I7YJ67_9BILA</name>
<protein>
    <submittedName>
        <fullName evidence="3">Uncharacterized protein</fullName>
    </submittedName>
</protein>
<evidence type="ECO:0000256" key="1">
    <source>
        <dbReference type="SAM" id="MobiDB-lite"/>
    </source>
</evidence>
<feature type="region of interest" description="Disordered" evidence="1">
    <location>
        <begin position="91"/>
        <end position="113"/>
    </location>
</feature>
<organism evidence="2 3">
    <name type="scientific">Steinernema glaseri</name>
    <dbReference type="NCBI Taxonomy" id="37863"/>
    <lineage>
        <taxon>Eukaryota</taxon>
        <taxon>Metazoa</taxon>
        <taxon>Ecdysozoa</taxon>
        <taxon>Nematoda</taxon>
        <taxon>Chromadorea</taxon>
        <taxon>Rhabditida</taxon>
        <taxon>Tylenchina</taxon>
        <taxon>Panagrolaimomorpha</taxon>
        <taxon>Strongyloidoidea</taxon>
        <taxon>Steinernematidae</taxon>
        <taxon>Steinernema</taxon>
    </lineage>
</organism>
<dbReference type="WBParaSite" id="L893_g16955.t1">
    <property type="protein sequence ID" value="L893_g16955.t1"/>
    <property type="gene ID" value="L893_g16955"/>
</dbReference>
<accession>A0A1I7YJ67</accession>
<sequence length="113" mass="11892">MEPSVIDRPDGGPPPPTPTRDGRWLRRLCSTLKKINDSTATTTRRKEEDAASGGGGGASRSACGVTPPGRCSLRHFFLLSAAVGPSFLDAATAAETERRPITEPNTNPGPRGH</sequence>
<evidence type="ECO:0000313" key="3">
    <source>
        <dbReference type="WBParaSite" id="L893_g16955.t1"/>
    </source>
</evidence>
<proteinExistence type="predicted"/>